<dbReference type="SUPFAM" id="SSF51395">
    <property type="entry name" value="FMN-linked oxidoreductases"/>
    <property type="match status" value="1"/>
</dbReference>
<proteinExistence type="inferred from homology"/>
<feature type="domain" description="FMN-dependent dehydrogenase" evidence="12">
    <location>
        <begin position="169"/>
        <end position="325"/>
    </location>
</feature>
<dbReference type="PANTHER" id="PTHR43665">
    <property type="entry name" value="ISOPENTENYL-DIPHOSPHATE DELTA-ISOMERASE"/>
    <property type="match status" value="1"/>
</dbReference>
<comment type="cofactor">
    <cofactor evidence="1 11">
        <name>FMN</name>
        <dbReference type="ChEBI" id="CHEBI:58210"/>
    </cofactor>
</comment>
<comment type="catalytic activity">
    <reaction evidence="11">
        <text>isopentenyl diphosphate = dimethylallyl diphosphate</text>
        <dbReference type="Rhea" id="RHEA:23284"/>
        <dbReference type="ChEBI" id="CHEBI:57623"/>
        <dbReference type="ChEBI" id="CHEBI:128769"/>
        <dbReference type="EC" id="5.3.3.2"/>
    </reaction>
</comment>
<keyword evidence="2 11" id="KW-0963">Cytoplasm</keyword>
<comment type="cofactor">
    <cofactor evidence="11">
        <name>Mg(2+)</name>
        <dbReference type="ChEBI" id="CHEBI:18420"/>
    </cofactor>
</comment>
<evidence type="ECO:0000256" key="6">
    <source>
        <dbReference type="ARBA" id="ARBA00022842"/>
    </source>
</evidence>
<dbReference type="AlphaFoldDB" id="A0A372LKF1"/>
<keyword evidence="9 11" id="KW-0413">Isomerase</keyword>
<evidence type="ECO:0000313" key="14">
    <source>
        <dbReference type="Proteomes" id="UP000262939"/>
    </source>
</evidence>
<evidence type="ECO:0000256" key="3">
    <source>
        <dbReference type="ARBA" id="ARBA00022630"/>
    </source>
</evidence>
<sequence length="348" mass="37311">MARTQRKLDHINYALQTGQHRLSGFEDISFVHQSLPDLSIEDVSLDTVIGGLHASSPIFINAMTGGGGKETEHLNKELSIAAREAGIPIAVGSQMAALKDPAEAGSFEIVRRMNPDGIVIANLGGEAGVDEAKRAVEMLRANALQIHLNVIQELTMPEGDRSFKDTLLRIEKITAAMSVPVIVKETGFGMSRETVSKLSSAGVSIADIGGFGGTNFARIENERRKTSFSYFNEWGIPTAVSIAEAVSVKSGMAIIASGGIQNSLDVAKCLALGAIAAGMAGQFIKTLKEKGLPELIKELKDTLHDLKVIMTALGAKDIKALQEARLIISGETFHWLTQRGIDCTRYAR</sequence>
<keyword evidence="5 11" id="KW-0479">Metal-binding</keyword>
<comment type="similarity">
    <text evidence="11">Belongs to the IPP isomerase type 2 family.</text>
</comment>
<dbReference type="GO" id="GO:0070402">
    <property type="term" value="F:NADPH binding"/>
    <property type="evidence" value="ECO:0007669"/>
    <property type="project" value="UniProtKB-UniRule"/>
</dbReference>
<keyword evidence="8 11" id="KW-0414">Isoprene biosynthesis</keyword>
<dbReference type="CDD" id="cd02811">
    <property type="entry name" value="IDI-2_FMN"/>
    <property type="match status" value="1"/>
</dbReference>
<evidence type="ECO:0000256" key="1">
    <source>
        <dbReference type="ARBA" id="ARBA00001917"/>
    </source>
</evidence>
<dbReference type="HAMAP" id="MF_00354">
    <property type="entry name" value="Idi_2"/>
    <property type="match status" value="1"/>
</dbReference>
<keyword evidence="4 11" id="KW-0288">FMN</keyword>
<dbReference type="Proteomes" id="UP000262939">
    <property type="component" value="Unassembled WGS sequence"/>
</dbReference>
<feature type="binding site" evidence="11">
    <location>
        <begin position="62"/>
        <end position="64"/>
    </location>
    <ligand>
        <name>FMN</name>
        <dbReference type="ChEBI" id="CHEBI:58210"/>
    </ligand>
</feature>
<comment type="subcellular location">
    <subcellularLocation>
        <location evidence="11">Cytoplasm</location>
    </subcellularLocation>
</comment>
<evidence type="ECO:0000256" key="2">
    <source>
        <dbReference type="ARBA" id="ARBA00022490"/>
    </source>
</evidence>
<dbReference type="GO" id="GO:0016491">
    <property type="term" value="F:oxidoreductase activity"/>
    <property type="evidence" value="ECO:0007669"/>
    <property type="project" value="InterPro"/>
</dbReference>
<dbReference type="GO" id="GO:0004452">
    <property type="term" value="F:isopentenyl-diphosphate delta-isomerase activity"/>
    <property type="evidence" value="ECO:0007669"/>
    <property type="project" value="UniProtKB-UniRule"/>
</dbReference>
<dbReference type="GO" id="GO:0010181">
    <property type="term" value="F:FMN binding"/>
    <property type="evidence" value="ECO:0007669"/>
    <property type="project" value="UniProtKB-UniRule"/>
</dbReference>
<gene>
    <name evidence="11" type="primary">fni</name>
    <name evidence="13" type="ORF">D0466_06650</name>
</gene>
<name>A0A372LKF1_9BACI</name>
<feature type="binding site" evidence="11">
    <location>
        <position position="184"/>
    </location>
    <ligand>
        <name>FMN</name>
        <dbReference type="ChEBI" id="CHEBI:58210"/>
    </ligand>
</feature>
<keyword evidence="14" id="KW-1185">Reference proteome</keyword>
<dbReference type="SMART" id="SM01240">
    <property type="entry name" value="IMPDH"/>
    <property type="match status" value="1"/>
</dbReference>
<dbReference type="PIRSF" id="PIRSF003314">
    <property type="entry name" value="IPP_isomerase"/>
    <property type="match status" value="1"/>
</dbReference>
<evidence type="ECO:0000256" key="7">
    <source>
        <dbReference type="ARBA" id="ARBA00022857"/>
    </source>
</evidence>
<evidence type="ECO:0000256" key="9">
    <source>
        <dbReference type="ARBA" id="ARBA00023235"/>
    </source>
</evidence>
<dbReference type="InterPro" id="IPR000262">
    <property type="entry name" value="FMN-dep_DH"/>
</dbReference>
<evidence type="ECO:0000259" key="12">
    <source>
        <dbReference type="Pfam" id="PF01070"/>
    </source>
</evidence>
<comment type="cofactor">
    <cofactor evidence="11">
        <name>NADPH</name>
        <dbReference type="ChEBI" id="CHEBI:57783"/>
    </cofactor>
</comment>
<dbReference type="Gene3D" id="3.20.20.70">
    <property type="entry name" value="Aldolase class I"/>
    <property type="match status" value="1"/>
</dbReference>
<feature type="binding site" evidence="11">
    <location>
        <position position="93"/>
    </location>
    <ligand>
        <name>FMN</name>
        <dbReference type="ChEBI" id="CHEBI:58210"/>
    </ligand>
</feature>
<dbReference type="PANTHER" id="PTHR43665:SF1">
    <property type="entry name" value="ISOPENTENYL-DIPHOSPHATE DELTA-ISOMERASE"/>
    <property type="match status" value="1"/>
</dbReference>
<dbReference type="GO" id="GO:0008299">
    <property type="term" value="P:isoprenoid biosynthetic process"/>
    <property type="evidence" value="ECO:0007669"/>
    <property type="project" value="UniProtKB-UniRule"/>
</dbReference>
<dbReference type="EMBL" id="QVTD01000003">
    <property type="protein sequence ID" value="RFU66076.1"/>
    <property type="molecule type" value="Genomic_DNA"/>
</dbReference>
<dbReference type="RefSeq" id="WP_117322243.1">
    <property type="nucleotide sequence ID" value="NZ_QVTD01000003.1"/>
</dbReference>
<feature type="binding site" evidence="11">
    <location>
        <begin position="280"/>
        <end position="281"/>
    </location>
    <ligand>
        <name>FMN</name>
        <dbReference type="ChEBI" id="CHEBI:58210"/>
    </ligand>
</feature>
<dbReference type="Pfam" id="PF01070">
    <property type="entry name" value="FMN_dh"/>
    <property type="match status" value="1"/>
</dbReference>
<keyword evidence="6 11" id="KW-0460">Magnesium</keyword>
<dbReference type="InterPro" id="IPR013785">
    <property type="entry name" value="Aldolase_TIM"/>
</dbReference>
<protein>
    <recommendedName>
        <fullName evidence="11">Isopentenyl-diphosphate delta-isomerase</fullName>
        <shortName evidence="11">IPP isomerase</shortName>
        <ecNumber evidence="11">5.3.3.2</ecNumber>
    </recommendedName>
    <alternativeName>
        <fullName evidence="11">Isopentenyl diphosphate:dimethylallyl diphosphate isomerase</fullName>
    </alternativeName>
    <alternativeName>
        <fullName evidence="11">Isopentenyl pyrophosphate isomerase</fullName>
    </alternativeName>
    <alternativeName>
        <fullName evidence="11">Type 2 isopentenyl diphosphate isomerase</fullName>
        <shortName evidence="11">IDI-2</shortName>
    </alternativeName>
</protein>
<evidence type="ECO:0000256" key="5">
    <source>
        <dbReference type="ARBA" id="ARBA00022723"/>
    </source>
</evidence>
<dbReference type="NCBIfam" id="TIGR02151">
    <property type="entry name" value="IPP_isom_2"/>
    <property type="match status" value="1"/>
</dbReference>
<evidence type="ECO:0000256" key="8">
    <source>
        <dbReference type="ARBA" id="ARBA00023229"/>
    </source>
</evidence>
<evidence type="ECO:0000256" key="10">
    <source>
        <dbReference type="ARBA" id="ARBA00025810"/>
    </source>
</evidence>
<dbReference type="InterPro" id="IPR011179">
    <property type="entry name" value="IPdP_isomerase"/>
</dbReference>
<feature type="binding site" evidence="11">
    <location>
        <begin position="6"/>
        <end position="7"/>
    </location>
    <ligand>
        <name>substrate</name>
    </ligand>
</feature>
<comment type="caution">
    <text evidence="13">The sequence shown here is derived from an EMBL/GenBank/DDBJ whole genome shotgun (WGS) entry which is preliminary data.</text>
</comment>
<feature type="binding site" evidence="11">
    <location>
        <position position="153"/>
    </location>
    <ligand>
        <name>Mg(2+)</name>
        <dbReference type="ChEBI" id="CHEBI:18420"/>
    </ligand>
</feature>
<organism evidence="13 14">
    <name type="scientific">Peribacillus glennii</name>
    <dbReference type="NCBI Taxonomy" id="2303991"/>
    <lineage>
        <taxon>Bacteria</taxon>
        <taxon>Bacillati</taxon>
        <taxon>Bacillota</taxon>
        <taxon>Bacilli</taxon>
        <taxon>Bacillales</taxon>
        <taxon>Bacillaceae</taxon>
        <taxon>Peribacillus</taxon>
    </lineage>
</organism>
<comment type="caution">
    <text evidence="11">Lacks conserved residue(s) required for the propagation of feature annotation.</text>
</comment>
<reference evidence="13 14" key="1">
    <citation type="submission" date="2018-08" db="EMBL/GenBank/DDBJ databases">
        <title>Bacillus chawlae sp. nov., Bacillus glennii sp. nov., and Bacillus saganii sp. nov. Isolated from the Vehicle Assembly Building at Kennedy Space Center where the Viking Spacecraft were Assembled.</title>
        <authorList>
            <person name="Seuylemezian A."/>
            <person name="Vaishampayan P."/>
        </authorList>
    </citation>
    <scope>NUCLEOTIDE SEQUENCE [LARGE SCALE GENOMIC DNA]</scope>
    <source>
        <strain evidence="13 14">V44-8</strain>
    </source>
</reference>
<feature type="binding site" evidence="11">
    <location>
        <position position="152"/>
    </location>
    <ligand>
        <name>substrate</name>
    </ligand>
</feature>
<feature type="binding site" evidence="11">
    <location>
        <position position="122"/>
    </location>
    <ligand>
        <name>FMN</name>
        <dbReference type="ChEBI" id="CHEBI:58210"/>
    </ligand>
</feature>
<dbReference type="GO" id="GO:0000287">
    <property type="term" value="F:magnesium ion binding"/>
    <property type="evidence" value="ECO:0007669"/>
    <property type="project" value="UniProtKB-UniRule"/>
</dbReference>
<evidence type="ECO:0000256" key="11">
    <source>
        <dbReference type="HAMAP-Rule" id="MF_00354"/>
    </source>
</evidence>
<keyword evidence="7 11" id="KW-0521">NADP</keyword>
<feature type="binding site" evidence="11">
    <location>
        <position position="214"/>
    </location>
    <ligand>
        <name>FMN</name>
        <dbReference type="ChEBI" id="CHEBI:58210"/>
    </ligand>
</feature>
<dbReference type="EC" id="5.3.3.2" evidence="11"/>
<accession>A0A372LKF1</accession>
<dbReference type="GO" id="GO:0005737">
    <property type="term" value="C:cytoplasm"/>
    <property type="evidence" value="ECO:0007669"/>
    <property type="project" value="UniProtKB-SubCell"/>
</dbReference>
<keyword evidence="3 11" id="KW-0285">Flavoprotein</keyword>
<evidence type="ECO:0000256" key="4">
    <source>
        <dbReference type="ARBA" id="ARBA00022643"/>
    </source>
</evidence>
<dbReference type="OrthoDB" id="9795032at2"/>
<evidence type="ECO:0000313" key="13">
    <source>
        <dbReference type="EMBL" id="RFU66076.1"/>
    </source>
</evidence>
<comment type="subunit">
    <text evidence="10 11">Homooctamer. Dimer of tetramers.</text>
</comment>
<comment type="function">
    <text evidence="11">Involved in the biosynthesis of isoprenoids. Catalyzes the 1,3-allylic rearrangement of the homoallylic substrate isopentenyl (IPP) to its allylic isomer, dimethylallyl diphosphate (DMAPP).</text>
</comment>